<dbReference type="OrthoDB" id="9799278at2"/>
<dbReference type="InterPro" id="IPR007345">
    <property type="entry name" value="Polysacch_pyruvyl_Trfase"/>
</dbReference>
<gene>
    <name evidence="2" type="ORF">DQ393_31300</name>
</gene>
<evidence type="ECO:0000259" key="1">
    <source>
        <dbReference type="Pfam" id="PF04230"/>
    </source>
</evidence>
<accession>A0A329Y0U8</accession>
<dbReference type="EMBL" id="QMKK01000061">
    <property type="protein sequence ID" value="RAX37306.1"/>
    <property type="molecule type" value="Genomic_DNA"/>
</dbReference>
<feature type="domain" description="Polysaccharide pyruvyl transferase" evidence="1">
    <location>
        <begin position="40"/>
        <end position="319"/>
    </location>
</feature>
<comment type="caution">
    <text evidence="2">The sequence shown here is derived from an EMBL/GenBank/DDBJ whole genome shotgun (WGS) entry which is preliminary data.</text>
</comment>
<organism evidence="2 3">
    <name type="scientific">Rhizobium tropici</name>
    <dbReference type="NCBI Taxonomy" id="398"/>
    <lineage>
        <taxon>Bacteria</taxon>
        <taxon>Pseudomonadati</taxon>
        <taxon>Pseudomonadota</taxon>
        <taxon>Alphaproteobacteria</taxon>
        <taxon>Hyphomicrobiales</taxon>
        <taxon>Rhizobiaceae</taxon>
        <taxon>Rhizobium/Agrobacterium group</taxon>
        <taxon>Rhizobium</taxon>
    </lineage>
</organism>
<protein>
    <submittedName>
        <fullName evidence="2">Polysaccharide pyruvyl transferase family protein</fullName>
    </submittedName>
</protein>
<sequence>MLDQNRFAGHVHALNTAGNSFIADGGGRQAGVLTFHGCINYGSYWQARCLVEGLRSMNVDAVLLNHKSKRIDFAEWRCAFRPELPIATSAEDYPLYREKIRKFLDAVSRLPLSAPFALEGPVVVEDIPLVIVGSDEVWNLHHPWYGGRNLFFGEGLQQHLLSSYAASFGNFSSPGQLNGYWVDRLRDFSRISVRDMNSQRLIGEALGIEAELVLDPCLQFPQAILDVGKEASIPPYVTVYGHSFPAWFQKMVRNWADANNTSLISIGYRNGWAHEHRIDAGPVDFARLIGGASGVVTNFFHGCVFSLVNGKPLACVLSDYRSNKLSDLAAMVGIEDSVISESSPSSHLNVALMEAPAPDVIRRIEILRHNSSTFLNHVVEQAF</sequence>
<dbReference type="GO" id="GO:0016740">
    <property type="term" value="F:transferase activity"/>
    <property type="evidence" value="ECO:0007669"/>
    <property type="project" value="UniProtKB-KW"/>
</dbReference>
<proteinExistence type="predicted"/>
<keyword evidence="2" id="KW-0808">Transferase</keyword>
<dbReference type="AlphaFoldDB" id="A0A329Y0U8"/>
<name>A0A329Y0U8_RHITR</name>
<dbReference type="Proteomes" id="UP000251205">
    <property type="component" value="Unassembled WGS sequence"/>
</dbReference>
<dbReference type="Pfam" id="PF04230">
    <property type="entry name" value="PS_pyruv_trans"/>
    <property type="match status" value="1"/>
</dbReference>
<dbReference type="RefSeq" id="WP_112345570.1">
    <property type="nucleotide sequence ID" value="NZ_QMKK01000061.1"/>
</dbReference>
<evidence type="ECO:0000313" key="3">
    <source>
        <dbReference type="Proteomes" id="UP000251205"/>
    </source>
</evidence>
<reference evidence="2 3" key="1">
    <citation type="submission" date="2018-06" db="EMBL/GenBank/DDBJ databases">
        <title>Whole Genome Sequence of an efficient microsymbiont, Rhizobium tropici.</title>
        <authorList>
            <person name="Srinivasan R."/>
            <person name="Singh H.V."/>
            <person name="Srivastava R."/>
            <person name="Kumari B."/>
            <person name="Radhakrishna A."/>
        </authorList>
    </citation>
    <scope>NUCLEOTIDE SEQUENCE [LARGE SCALE GENOMIC DNA]</scope>
    <source>
        <strain evidence="2 3">IGFRI Rhizo-19</strain>
    </source>
</reference>
<evidence type="ECO:0000313" key="2">
    <source>
        <dbReference type="EMBL" id="RAX37306.1"/>
    </source>
</evidence>